<sequence length="138" mass="15998">MAHHTVKQGKNRRVRNSNNASIYFALLFIMSVGLLVVFNELAIHFLAGYVVLSIITMIMYGWDKKAAEKGHWRTPELTLQLLALIGGWPGAVWAQQKFRHKSRKLSFRIQLWLMIIFNVSAFVWFCVPLANSFIQSWF</sequence>
<evidence type="ECO:0000256" key="1">
    <source>
        <dbReference type="SAM" id="Phobius"/>
    </source>
</evidence>
<gene>
    <name evidence="2" type="ORF">RI845_08110</name>
</gene>
<accession>A0ABY9TN01</accession>
<keyword evidence="1" id="KW-0812">Transmembrane</keyword>
<evidence type="ECO:0000313" key="2">
    <source>
        <dbReference type="EMBL" id="WNC70090.1"/>
    </source>
</evidence>
<feature type="transmembrane region" description="Helical" evidence="1">
    <location>
        <begin position="20"/>
        <end position="38"/>
    </location>
</feature>
<dbReference type="RefSeq" id="WP_348389231.1">
    <property type="nucleotide sequence ID" value="NZ_CP134146.1"/>
</dbReference>
<dbReference type="Pfam" id="PF06961">
    <property type="entry name" value="DUF1294"/>
    <property type="match status" value="1"/>
</dbReference>
<feature type="transmembrane region" description="Helical" evidence="1">
    <location>
        <begin position="44"/>
        <end position="62"/>
    </location>
</feature>
<name>A0ABY9TN01_9GAMM</name>
<dbReference type="Proteomes" id="UP001248581">
    <property type="component" value="Chromosome"/>
</dbReference>
<protein>
    <submittedName>
        <fullName evidence="2">DUF1294 domain-containing protein</fullName>
    </submittedName>
</protein>
<dbReference type="EMBL" id="CP134146">
    <property type="protein sequence ID" value="WNC70090.1"/>
    <property type="molecule type" value="Genomic_DNA"/>
</dbReference>
<keyword evidence="1" id="KW-1133">Transmembrane helix</keyword>
<evidence type="ECO:0000313" key="3">
    <source>
        <dbReference type="Proteomes" id="UP001248581"/>
    </source>
</evidence>
<keyword evidence="3" id="KW-1185">Reference proteome</keyword>
<feature type="transmembrane region" description="Helical" evidence="1">
    <location>
        <begin position="111"/>
        <end position="134"/>
    </location>
</feature>
<keyword evidence="1" id="KW-0472">Membrane</keyword>
<dbReference type="InterPro" id="IPR010718">
    <property type="entry name" value="DUF1294"/>
</dbReference>
<organism evidence="2 3">
    <name type="scientific">Thalassotalea nanhaiensis</name>
    <dbReference type="NCBI Taxonomy" id="3065648"/>
    <lineage>
        <taxon>Bacteria</taxon>
        <taxon>Pseudomonadati</taxon>
        <taxon>Pseudomonadota</taxon>
        <taxon>Gammaproteobacteria</taxon>
        <taxon>Alteromonadales</taxon>
        <taxon>Colwelliaceae</taxon>
        <taxon>Thalassotalea</taxon>
    </lineage>
</organism>
<reference evidence="3" key="1">
    <citation type="submission" date="2023-09" db="EMBL/GenBank/DDBJ databases">
        <authorList>
            <person name="Li S."/>
            <person name="Li X."/>
            <person name="Zhang C."/>
            <person name="Zhao Z."/>
        </authorList>
    </citation>
    <scope>NUCLEOTIDE SEQUENCE [LARGE SCALE GENOMIC DNA]</scope>
    <source>
        <strain evidence="3">SQ345</strain>
    </source>
</reference>
<proteinExistence type="predicted"/>